<comment type="caution">
    <text evidence="9">The sequence shown here is derived from an EMBL/GenBank/DDBJ whole genome shotgun (WGS) entry which is preliminary data.</text>
</comment>
<dbReference type="EMBL" id="JAFLCK010000003">
    <property type="protein sequence ID" value="MBN8659466.1"/>
    <property type="molecule type" value="Genomic_DNA"/>
</dbReference>
<feature type="binding site" evidence="4 6">
    <location>
        <position position="120"/>
    </location>
    <ligand>
        <name>substrate</name>
    </ligand>
</feature>
<keyword evidence="2 4" id="KW-0819">tRNA processing</keyword>
<dbReference type="CDD" id="cd02570">
    <property type="entry name" value="PseudoU_synth_EcTruA"/>
    <property type="match status" value="1"/>
</dbReference>
<comment type="similarity">
    <text evidence="1 4 7">Belongs to the tRNA pseudouridine synthase TruA family.</text>
</comment>
<organism evidence="9 10">
    <name type="scientific">Candidatus Obscuribacter phosphatis</name>
    <dbReference type="NCBI Taxonomy" id="1906157"/>
    <lineage>
        <taxon>Bacteria</taxon>
        <taxon>Bacillati</taxon>
        <taxon>Candidatus Melainabacteria</taxon>
        <taxon>Candidatus Obscuribacterales</taxon>
        <taxon>Candidatus Obscuribacteraceae</taxon>
        <taxon>Candidatus Obscuribacter</taxon>
    </lineage>
</organism>
<dbReference type="Proteomes" id="UP000664277">
    <property type="component" value="Unassembled WGS sequence"/>
</dbReference>
<dbReference type="Gene3D" id="3.30.70.580">
    <property type="entry name" value="Pseudouridine synthase I, catalytic domain, N-terminal subdomain"/>
    <property type="match status" value="1"/>
</dbReference>
<dbReference type="GO" id="GO:0031119">
    <property type="term" value="P:tRNA pseudouridine synthesis"/>
    <property type="evidence" value="ECO:0007669"/>
    <property type="project" value="UniProtKB-UniRule"/>
</dbReference>
<dbReference type="InterPro" id="IPR020095">
    <property type="entry name" value="PsdUridine_synth_TruA_C"/>
</dbReference>
<evidence type="ECO:0000256" key="5">
    <source>
        <dbReference type="PIRSR" id="PIRSR001430-1"/>
    </source>
</evidence>
<dbReference type="GO" id="GO:0160147">
    <property type="term" value="F:tRNA pseudouridine(38-40) synthase activity"/>
    <property type="evidence" value="ECO:0007669"/>
    <property type="project" value="UniProtKB-EC"/>
</dbReference>
<evidence type="ECO:0000256" key="2">
    <source>
        <dbReference type="ARBA" id="ARBA00022694"/>
    </source>
</evidence>
<comment type="catalytic activity">
    <reaction evidence="4 7">
        <text>uridine(38/39/40) in tRNA = pseudouridine(38/39/40) in tRNA</text>
        <dbReference type="Rhea" id="RHEA:22376"/>
        <dbReference type="Rhea" id="RHEA-COMP:10085"/>
        <dbReference type="Rhea" id="RHEA-COMP:10087"/>
        <dbReference type="ChEBI" id="CHEBI:65314"/>
        <dbReference type="ChEBI" id="CHEBI:65315"/>
        <dbReference type="EC" id="5.4.99.12"/>
    </reaction>
</comment>
<evidence type="ECO:0000256" key="7">
    <source>
        <dbReference type="RuleBase" id="RU003792"/>
    </source>
</evidence>
<comment type="function">
    <text evidence="4">Formation of pseudouridine at positions 38, 39 and 40 in the anticodon stem and loop of transfer RNAs.</text>
</comment>
<gene>
    <name evidence="4 9" type="primary">truA</name>
    <name evidence="9" type="ORF">J0M35_03815</name>
</gene>
<evidence type="ECO:0000313" key="9">
    <source>
        <dbReference type="EMBL" id="MBN8659466.1"/>
    </source>
</evidence>
<feature type="active site" description="Nucleophile" evidence="4 5">
    <location>
        <position position="56"/>
    </location>
</feature>
<dbReference type="InterPro" id="IPR020103">
    <property type="entry name" value="PsdUridine_synth_cat_dom_sf"/>
</dbReference>
<reference evidence="9" key="1">
    <citation type="submission" date="2021-02" db="EMBL/GenBank/DDBJ databases">
        <title>Genome-Resolved Metagenomics of a Microbial Community Performing Photosynthetic Biological Nutrient Removal.</title>
        <authorList>
            <person name="Mcdaniel E.A."/>
        </authorList>
    </citation>
    <scope>NUCLEOTIDE SEQUENCE</scope>
    <source>
        <strain evidence="9">UWPOB_OBS1</strain>
    </source>
</reference>
<dbReference type="SUPFAM" id="SSF55120">
    <property type="entry name" value="Pseudouridine synthase"/>
    <property type="match status" value="1"/>
</dbReference>
<comment type="caution">
    <text evidence="4">Lacks conserved residue(s) required for the propagation of feature annotation.</text>
</comment>
<feature type="domain" description="Pseudouridine synthase I TruA alpha/beta" evidence="8">
    <location>
        <begin position="153"/>
        <end position="256"/>
    </location>
</feature>
<dbReference type="EC" id="5.4.99.12" evidence="4"/>
<dbReference type="Gene3D" id="3.30.70.660">
    <property type="entry name" value="Pseudouridine synthase I, catalytic domain, C-terminal subdomain"/>
    <property type="match status" value="1"/>
</dbReference>
<protein>
    <recommendedName>
        <fullName evidence="4">tRNA pseudouridine synthase A</fullName>
        <ecNumber evidence="4">5.4.99.12</ecNumber>
    </recommendedName>
    <alternativeName>
        <fullName evidence="4">tRNA pseudouridine(38-40) synthase</fullName>
    </alternativeName>
    <alternativeName>
        <fullName evidence="4">tRNA pseudouridylate synthase I</fullName>
    </alternativeName>
    <alternativeName>
        <fullName evidence="4">tRNA-uridine isomerase I</fullName>
    </alternativeName>
</protein>
<sequence length="275" mass="30832">MTVEANKIALLIEYTGKKFHGSQYQEGVLTVQQELERALAILFGQPLRAIFSGRTDSGVSARGQVVHVVLPEGRQALSQSEIFDLTWRLNGIVIKEMSVTALDNAPSDFHARFSASEREYVYRILNRSQRSALLKDTHYFVRQPLDLKAMRSAASSLLGRHDFASFKSSNSDNSSTICTVRRAELLNLREGELEFWIAADHFVYNMVRIIVGTLIDIGLGKRGVEAVEQALASHDRLLTGPTAPPWGLTLNAVRYPDHFQLFQNDTGLTIEELRE</sequence>
<evidence type="ECO:0000259" key="8">
    <source>
        <dbReference type="Pfam" id="PF01416"/>
    </source>
</evidence>
<dbReference type="InterPro" id="IPR020094">
    <property type="entry name" value="TruA/RsuA/RluB/E/F_N"/>
</dbReference>
<evidence type="ECO:0000256" key="6">
    <source>
        <dbReference type="PIRSR" id="PIRSR001430-2"/>
    </source>
</evidence>
<evidence type="ECO:0000313" key="10">
    <source>
        <dbReference type="Proteomes" id="UP000664277"/>
    </source>
</evidence>
<evidence type="ECO:0000256" key="3">
    <source>
        <dbReference type="ARBA" id="ARBA00023235"/>
    </source>
</evidence>
<dbReference type="PIRSF" id="PIRSF001430">
    <property type="entry name" value="tRNA_psdUrid_synth"/>
    <property type="match status" value="1"/>
</dbReference>
<dbReference type="Pfam" id="PF01416">
    <property type="entry name" value="PseudoU_synth_1"/>
    <property type="match status" value="1"/>
</dbReference>
<dbReference type="PANTHER" id="PTHR11142:SF0">
    <property type="entry name" value="TRNA PSEUDOURIDINE SYNTHASE-LIKE 1"/>
    <property type="match status" value="1"/>
</dbReference>
<dbReference type="PANTHER" id="PTHR11142">
    <property type="entry name" value="PSEUDOURIDYLATE SYNTHASE"/>
    <property type="match status" value="1"/>
</dbReference>
<dbReference type="NCBIfam" id="TIGR00071">
    <property type="entry name" value="hisT_truA"/>
    <property type="match status" value="1"/>
</dbReference>
<dbReference type="AlphaFoldDB" id="A0A8J7TKZ6"/>
<keyword evidence="3 4" id="KW-0413">Isomerase</keyword>
<dbReference type="InterPro" id="IPR001406">
    <property type="entry name" value="PsdUridine_synth_TruA"/>
</dbReference>
<evidence type="ECO:0000256" key="1">
    <source>
        <dbReference type="ARBA" id="ARBA00009375"/>
    </source>
</evidence>
<dbReference type="HAMAP" id="MF_00171">
    <property type="entry name" value="TruA"/>
    <property type="match status" value="1"/>
</dbReference>
<comment type="subunit">
    <text evidence="4">Homodimer.</text>
</comment>
<evidence type="ECO:0000256" key="4">
    <source>
        <dbReference type="HAMAP-Rule" id="MF_00171"/>
    </source>
</evidence>
<dbReference type="GO" id="GO:0003723">
    <property type="term" value="F:RNA binding"/>
    <property type="evidence" value="ECO:0007669"/>
    <property type="project" value="InterPro"/>
</dbReference>
<accession>A0A8J7TKZ6</accession>
<dbReference type="InterPro" id="IPR020097">
    <property type="entry name" value="PsdUridine_synth_TruA_a/b_dom"/>
</dbReference>
<name>A0A8J7TKZ6_9BACT</name>
<proteinExistence type="inferred from homology"/>